<name>A0A096BIV0_9FIRM</name>
<reference evidence="2 3" key="1">
    <citation type="submission" date="2013-12" db="EMBL/GenBank/DDBJ databases">
        <title>Draft genome sequence of Caloranaerobacter sp. H53214.</title>
        <authorList>
            <person name="Jiang L.J."/>
            <person name="Shao Z.Z."/>
            <person name="Long M.N."/>
        </authorList>
    </citation>
    <scope>NUCLEOTIDE SEQUENCE [LARGE SCALE GENOMIC DNA]</scope>
    <source>
        <strain evidence="2 3">H53214</strain>
    </source>
</reference>
<dbReference type="STRING" id="1156417.Y919_05070"/>
<evidence type="ECO:0000256" key="1">
    <source>
        <dbReference type="SAM" id="Phobius"/>
    </source>
</evidence>
<organism evidence="2 3">
    <name type="scientific">Caloranaerobacter azorensis H53214</name>
    <dbReference type="NCBI Taxonomy" id="1156417"/>
    <lineage>
        <taxon>Bacteria</taxon>
        <taxon>Bacillati</taxon>
        <taxon>Bacillota</taxon>
        <taxon>Tissierellia</taxon>
        <taxon>Tissierellales</taxon>
        <taxon>Thermohalobacteraceae</taxon>
        <taxon>Caloranaerobacter</taxon>
    </lineage>
</organism>
<sequence>MGNNKLKILQNLALVSQIGLSMAIPILGGVYLGKFLDDKLNTGFIFLAIFSVLGIITSFISLFKITTKGTKGK</sequence>
<keyword evidence="1" id="KW-0812">Transmembrane</keyword>
<proteinExistence type="predicted"/>
<accession>A0A096BIV0</accession>
<dbReference type="Pfam" id="PF09527">
    <property type="entry name" value="ATPase_gene1"/>
    <property type="match status" value="1"/>
</dbReference>
<evidence type="ECO:0000313" key="2">
    <source>
        <dbReference type="EMBL" id="KGG80678.1"/>
    </source>
</evidence>
<dbReference type="AlphaFoldDB" id="A0A096BIV0"/>
<feature type="transmembrane region" description="Helical" evidence="1">
    <location>
        <begin position="44"/>
        <end position="63"/>
    </location>
</feature>
<dbReference type="EMBL" id="AZTB01000018">
    <property type="protein sequence ID" value="KGG80678.1"/>
    <property type="molecule type" value="Genomic_DNA"/>
</dbReference>
<gene>
    <name evidence="2" type="ORF">Y919_05070</name>
</gene>
<dbReference type="InterPro" id="IPR032820">
    <property type="entry name" value="ATPase_put"/>
</dbReference>
<evidence type="ECO:0008006" key="4">
    <source>
        <dbReference type="Google" id="ProtNLM"/>
    </source>
</evidence>
<keyword evidence="1" id="KW-0472">Membrane</keyword>
<feature type="transmembrane region" description="Helical" evidence="1">
    <location>
        <begin position="12"/>
        <end position="32"/>
    </location>
</feature>
<evidence type="ECO:0000313" key="3">
    <source>
        <dbReference type="Proteomes" id="UP000029622"/>
    </source>
</evidence>
<dbReference type="Proteomes" id="UP000029622">
    <property type="component" value="Unassembled WGS sequence"/>
</dbReference>
<comment type="caution">
    <text evidence="2">The sequence shown here is derived from an EMBL/GenBank/DDBJ whole genome shotgun (WGS) entry which is preliminary data.</text>
</comment>
<keyword evidence="1" id="KW-1133">Transmembrane helix</keyword>
<protein>
    <recommendedName>
        <fullName evidence="4">ATP synthase</fullName>
    </recommendedName>
</protein>